<feature type="region of interest" description="Disordered" evidence="1">
    <location>
        <begin position="210"/>
        <end position="287"/>
    </location>
</feature>
<dbReference type="InterPro" id="IPR016040">
    <property type="entry name" value="NAD(P)-bd_dom"/>
</dbReference>
<sequence>MHDADLMLKGPTNVKKAQQQSSIKITRNHTKIRVPTDARVVDPPTRPSFASQIKGTDYPTTDGTCIRDYIDVTDLLDAHVKALNKQSLEKSAFTMLEQEEVVINTLLNLHGRSVNEFVDACKKAIGVYIKIEYLNRRPGDYAEVYSDPTKISKELNWTTQYTDLKESLSVAWRSGGGLRSENSKGEVPPEEANGGAWHGEGCAWSRMGGAGASRGVPNPRTGLPSMETADATTRTRTLMPGGGDDLGQRGTQSTREIGLSRTRIEGRRGDPGQRTHVPWIAESRGGV</sequence>
<organism evidence="3">
    <name type="scientific">Zea mays</name>
    <name type="common">Maize</name>
    <dbReference type="NCBI Taxonomy" id="4577"/>
    <lineage>
        <taxon>Eukaryota</taxon>
        <taxon>Viridiplantae</taxon>
        <taxon>Streptophyta</taxon>
        <taxon>Embryophyta</taxon>
        <taxon>Tracheophyta</taxon>
        <taxon>Spermatophyta</taxon>
        <taxon>Magnoliopsida</taxon>
        <taxon>Liliopsida</taxon>
        <taxon>Poales</taxon>
        <taxon>Poaceae</taxon>
        <taxon>PACMAD clade</taxon>
        <taxon>Panicoideae</taxon>
        <taxon>Andropogonodae</taxon>
        <taxon>Andropogoneae</taxon>
        <taxon>Tripsacinae</taxon>
        <taxon>Zea</taxon>
    </lineage>
</organism>
<dbReference type="EMBL" id="CM000781">
    <property type="protein sequence ID" value="AQK66422.1"/>
    <property type="molecule type" value="Genomic_DNA"/>
</dbReference>
<reference evidence="3" key="1">
    <citation type="submission" date="2015-12" db="EMBL/GenBank/DDBJ databases">
        <title>Update maize B73 reference genome by single molecule sequencing technologies.</title>
        <authorList>
            <consortium name="Maize Genome Sequencing Project"/>
            <person name="Ware D."/>
        </authorList>
    </citation>
    <scope>NUCLEOTIDE SEQUENCE</scope>
    <source>
        <tissue evidence="3">Seedling</tissue>
    </source>
</reference>
<evidence type="ECO:0000313" key="3">
    <source>
        <dbReference type="EMBL" id="AQK66422.1"/>
    </source>
</evidence>
<evidence type="ECO:0000259" key="2">
    <source>
        <dbReference type="Pfam" id="PF16363"/>
    </source>
</evidence>
<proteinExistence type="predicted"/>
<dbReference type="PANTHER" id="PTHR43725:SF38">
    <property type="entry name" value="UDP-ARABINOSE 4-EPIMERASE 3-RELATED"/>
    <property type="match status" value="1"/>
</dbReference>
<dbReference type="PANTHER" id="PTHR43725">
    <property type="entry name" value="UDP-GLUCOSE 4-EPIMERASE"/>
    <property type="match status" value="1"/>
</dbReference>
<gene>
    <name evidence="3" type="ORF">ZEAMMB73_Zm00001d014509</name>
</gene>
<dbReference type="InParanoid" id="A0A1D6GTV7"/>
<dbReference type="eggNOG" id="KOG1371">
    <property type="taxonomic scope" value="Eukaryota"/>
</dbReference>
<name>A0A1D6GTV7_MAIZE</name>
<dbReference type="SUPFAM" id="SSF51735">
    <property type="entry name" value="NAD(P)-binding Rossmann-fold domains"/>
    <property type="match status" value="1"/>
</dbReference>
<dbReference type="Gene3D" id="3.90.25.10">
    <property type="entry name" value="UDP-galactose 4-epimerase, domain 1"/>
    <property type="match status" value="1"/>
</dbReference>
<accession>A0A1D6GTV7</accession>
<dbReference type="SMR" id="A0A1D6GTV7"/>
<evidence type="ECO:0000256" key="1">
    <source>
        <dbReference type="SAM" id="MobiDB-lite"/>
    </source>
</evidence>
<protein>
    <submittedName>
        <fullName evidence="3">NAD(P)-binding Rossmann-fold superfamily protein</fullName>
    </submittedName>
</protein>
<dbReference type="PaxDb" id="4577-GRMZM5G888791_P01"/>
<dbReference type="Pfam" id="PF16363">
    <property type="entry name" value="GDP_Man_Dehyd"/>
    <property type="match status" value="1"/>
</dbReference>
<dbReference type="InterPro" id="IPR036291">
    <property type="entry name" value="NAD(P)-bd_dom_sf"/>
</dbReference>
<feature type="region of interest" description="Disordered" evidence="1">
    <location>
        <begin position="1"/>
        <end position="20"/>
    </location>
</feature>
<feature type="domain" description="NAD(P)-binding" evidence="2">
    <location>
        <begin position="60"/>
        <end position="162"/>
    </location>
</feature>
<dbReference type="AlphaFoldDB" id="A0A1D6GTV7"/>
<feature type="region of interest" description="Disordered" evidence="1">
    <location>
        <begin position="175"/>
        <end position="196"/>
    </location>
</feature>
<feature type="compositionally biased region" description="Basic and acidic residues" evidence="1">
    <location>
        <begin position="262"/>
        <end position="273"/>
    </location>
</feature>
<dbReference type="STRING" id="4577.A0A1D6GTV7"/>
<dbReference type="Gene3D" id="3.40.50.720">
    <property type="entry name" value="NAD(P)-binding Rossmann-like Domain"/>
    <property type="match status" value="1"/>
</dbReference>